<dbReference type="SUPFAM" id="SSF50993">
    <property type="entry name" value="Peptidase/esterase 'gauge' domain"/>
    <property type="match status" value="1"/>
</dbReference>
<reference evidence="9" key="1">
    <citation type="journal article" date="2019" name="Int. J. Syst. Evol. Microbiol.">
        <title>The Global Catalogue of Microorganisms (GCM) 10K type strain sequencing project: providing services to taxonomists for standard genome sequencing and annotation.</title>
        <authorList>
            <consortium name="The Broad Institute Genomics Platform"/>
            <consortium name="The Broad Institute Genome Sequencing Center for Infectious Disease"/>
            <person name="Wu L."/>
            <person name="Ma J."/>
        </authorList>
    </citation>
    <scope>NUCLEOTIDE SEQUENCE [LARGE SCALE GENOMIC DNA]</scope>
    <source>
        <strain evidence="9">CGMCC 1.16026</strain>
    </source>
</reference>
<dbReference type="PANTHER" id="PTHR42881:SF2">
    <property type="entry name" value="PROLYL ENDOPEPTIDASE"/>
    <property type="match status" value="1"/>
</dbReference>
<comment type="caution">
    <text evidence="8">The sequence shown here is derived from an EMBL/GenBank/DDBJ whole genome shotgun (WGS) entry which is preliminary data.</text>
</comment>
<feature type="domain" description="Peptidase S9A N-terminal" evidence="7">
    <location>
        <begin position="7"/>
        <end position="374"/>
    </location>
</feature>
<keyword evidence="5" id="KW-0720">Serine protease</keyword>
<dbReference type="Proteomes" id="UP001596391">
    <property type="component" value="Unassembled WGS sequence"/>
</dbReference>
<evidence type="ECO:0000256" key="5">
    <source>
        <dbReference type="ARBA" id="ARBA00022825"/>
    </source>
</evidence>
<dbReference type="InterPro" id="IPR001375">
    <property type="entry name" value="Peptidase_S9_cat"/>
</dbReference>
<dbReference type="Gene3D" id="3.40.50.1820">
    <property type="entry name" value="alpha/beta hydrolase"/>
    <property type="match status" value="1"/>
</dbReference>
<evidence type="ECO:0000313" key="9">
    <source>
        <dbReference type="Proteomes" id="UP001596391"/>
    </source>
</evidence>
<dbReference type="EMBL" id="JBHSWI010000001">
    <property type="protein sequence ID" value="MFC6647123.1"/>
    <property type="molecule type" value="Genomic_DNA"/>
</dbReference>
<dbReference type="PRINTS" id="PR00862">
    <property type="entry name" value="PROLIGOPTASE"/>
</dbReference>
<proteinExistence type="predicted"/>
<protein>
    <recommendedName>
        <fullName evidence="2">prolyl oligopeptidase</fullName>
        <ecNumber evidence="2">3.4.21.26</ecNumber>
    </recommendedName>
</protein>
<evidence type="ECO:0000259" key="6">
    <source>
        <dbReference type="Pfam" id="PF00326"/>
    </source>
</evidence>
<dbReference type="Pfam" id="PF02897">
    <property type="entry name" value="Peptidase_S9_N"/>
    <property type="match status" value="1"/>
</dbReference>
<keyword evidence="3" id="KW-0645">Protease</keyword>
<dbReference type="InterPro" id="IPR002470">
    <property type="entry name" value="Peptidase_S9A"/>
</dbReference>
<feature type="domain" description="Peptidase S9 prolyl oligopeptidase catalytic" evidence="6">
    <location>
        <begin position="448"/>
        <end position="656"/>
    </location>
</feature>
<sequence>MIEDGIEEMLHGVAVKDPYQWLEDRNSTETQAWIDQQQLPLADYFRQIGVPETITLRVSQELGNVMIDQVVRCGDQYIYRKRFRAGEHRCLCISDASGDNEKILVDPQTLGPYQSVSLYRVSSDGRFVAYEVIQGGSDKRTVRVINLLDGDQNLATIDLGYPRGLAFTAEGFFFSQETTASSDVYRICHRRFDAPGEDRTVFEIPRSECSRILLLSDDHRLGVMVIRFHDGESYIDLWVATIDAQPKWSLLAHARKVPFSPILANGQIYAVVGDGVACTRVVSLSENGSELNTIVPSLDSSLNRVTITTQGIFVGSSYGLDSIFEGWSFDGHRTTVLRFPNATLLLLSSFCAAPSTLLFSLESFESASLVYEYSNGQSVLVPNQRVTDEEPSALWTVKQDSVASRDGTSFAVSVISKRDANLSQRTPAIMTSYGGFGRSMTPMYSVFVKLLVEMGAVFVIPHIRGGGEEGAAWHEAGRGTKRQNTFDDFLCAAEWLRNERICDPNRLAIFGGSNSGLLVAAAMTQRPDLFCAVLCIAPLLDMVRYERFDRAANWRSEYGTIDIAEEFHALHAYSPYHRVSATQNYPACLFVTGDRDDRCNPAHVRKMAALMQGRKCQSNPVLVDYSLERGHAGSLPLSVKVDALTRRIAFLCHELGIDMLRGGSDETLRA</sequence>
<accession>A0ABW1ZG10</accession>
<name>A0ABW1ZG10_9BACT</name>
<evidence type="ECO:0000256" key="4">
    <source>
        <dbReference type="ARBA" id="ARBA00022801"/>
    </source>
</evidence>
<keyword evidence="9" id="KW-1185">Reference proteome</keyword>
<gene>
    <name evidence="8" type="ORF">ACFQBQ_16385</name>
</gene>
<evidence type="ECO:0000259" key="7">
    <source>
        <dbReference type="Pfam" id="PF02897"/>
    </source>
</evidence>
<keyword evidence="4" id="KW-0378">Hydrolase</keyword>
<dbReference type="InterPro" id="IPR029058">
    <property type="entry name" value="AB_hydrolase_fold"/>
</dbReference>
<evidence type="ECO:0000256" key="1">
    <source>
        <dbReference type="ARBA" id="ARBA00001070"/>
    </source>
</evidence>
<comment type="catalytic activity">
    <reaction evidence="1">
        <text>Hydrolysis of Pro-|-Xaa &gt;&gt; Ala-|-Xaa in oligopeptides.</text>
        <dbReference type="EC" id="3.4.21.26"/>
    </reaction>
</comment>
<dbReference type="Gene3D" id="2.130.10.120">
    <property type="entry name" value="Prolyl oligopeptidase, N-terminal domain"/>
    <property type="match status" value="1"/>
</dbReference>
<evidence type="ECO:0000256" key="3">
    <source>
        <dbReference type="ARBA" id="ARBA00022670"/>
    </source>
</evidence>
<dbReference type="PANTHER" id="PTHR42881">
    <property type="entry name" value="PROLYL ENDOPEPTIDASE"/>
    <property type="match status" value="1"/>
</dbReference>
<dbReference type="EC" id="3.4.21.26" evidence="2"/>
<dbReference type="RefSeq" id="WP_263370953.1">
    <property type="nucleotide sequence ID" value="NZ_JAGSYD010000002.1"/>
</dbReference>
<dbReference type="SUPFAM" id="SSF53474">
    <property type="entry name" value="alpha/beta-Hydrolases"/>
    <property type="match status" value="1"/>
</dbReference>
<dbReference type="InterPro" id="IPR051167">
    <property type="entry name" value="Prolyl_oligopep/macrocyclase"/>
</dbReference>
<organism evidence="8 9">
    <name type="scientific">Granulicella cerasi</name>
    <dbReference type="NCBI Taxonomy" id="741063"/>
    <lineage>
        <taxon>Bacteria</taxon>
        <taxon>Pseudomonadati</taxon>
        <taxon>Acidobacteriota</taxon>
        <taxon>Terriglobia</taxon>
        <taxon>Terriglobales</taxon>
        <taxon>Acidobacteriaceae</taxon>
        <taxon>Granulicella</taxon>
    </lineage>
</organism>
<evidence type="ECO:0000313" key="8">
    <source>
        <dbReference type="EMBL" id="MFC6647123.1"/>
    </source>
</evidence>
<dbReference type="Pfam" id="PF00326">
    <property type="entry name" value="Peptidase_S9"/>
    <property type="match status" value="1"/>
</dbReference>
<evidence type="ECO:0000256" key="2">
    <source>
        <dbReference type="ARBA" id="ARBA00011897"/>
    </source>
</evidence>
<dbReference type="InterPro" id="IPR023302">
    <property type="entry name" value="Pept_S9A_N"/>
</dbReference>